<evidence type="ECO:0000313" key="4">
    <source>
        <dbReference type="Proteomes" id="UP000028999"/>
    </source>
</evidence>
<protein>
    <submittedName>
        <fullName evidence="2">(rape) hypothetical protein</fullName>
    </submittedName>
    <submittedName>
        <fullName evidence="3">BnaCnng51550D protein</fullName>
    </submittedName>
</protein>
<sequence length="61" mass="6825">MESQVPRPALPPRTGDKSIRPRWRSINGGVPSSNTEEPGQKRKHPHTAEHNNTRAVKTETT</sequence>
<gene>
    <name evidence="3" type="primary">BnaCnng51550D</name>
    <name evidence="2" type="ORF">DARMORV10_C07P17050.1</name>
    <name evidence="3" type="ORF">GSBRNA2T00054615001</name>
</gene>
<keyword evidence="4" id="KW-1185">Reference proteome</keyword>
<evidence type="ECO:0000256" key="1">
    <source>
        <dbReference type="SAM" id="MobiDB-lite"/>
    </source>
</evidence>
<reference evidence="3 4" key="1">
    <citation type="journal article" date="2014" name="Science">
        <title>Plant genetics. Early allopolyploid evolution in the post-Neolithic Brassica napus oilseed genome.</title>
        <authorList>
            <person name="Chalhoub B."/>
            <person name="Denoeud F."/>
            <person name="Liu S."/>
            <person name="Parkin I.A."/>
            <person name="Tang H."/>
            <person name="Wang X."/>
            <person name="Chiquet J."/>
            <person name="Belcram H."/>
            <person name="Tong C."/>
            <person name="Samans B."/>
            <person name="Correa M."/>
            <person name="Da Silva C."/>
            <person name="Just J."/>
            <person name="Falentin C."/>
            <person name="Koh C.S."/>
            <person name="Le Clainche I."/>
            <person name="Bernard M."/>
            <person name="Bento P."/>
            <person name="Noel B."/>
            <person name="Labadie K."/>
            <person name="Alberti A."/>
            <person name="Charles M."/>
            <person name="Arnaud D."/>
            <person name="Guo H."/>
            <person name="Daviaud C."/>
            <person name="Alamery S."/>
            <person name="Jabbari K."/>
            <person name="Zhao M."/>
            <person name="Edger P.P."/>
            <person name="Chelaifa H."/>
            <person name="Tack D."/>
            <person name="Lassalle G."/>
            <person name="Mestiri I."/>
            <person name="Schnel N."/>
            <person name="Le Paslier M.C."/>
            <person name="Fan G."/>
            <person name="Renault V."/>
            <person name="Bayer P.E."/>
            <person name="Golicz A.A."/>
            <person name="Manoli S."/>
            <person name="Lee T.H."/>
            <person name="Thi V.H."/>
            <person name="Chalabi S."/>
            <person name="Hu Q."/>
            <person name="Fan C."/>
            <person name="Tollenaere R."/>
            <person name="Lu Y."/>
            <person name="Battail C."/>
            <person name="Shen J."/>
            <person name="Sidebottom C.H."/>
            <person name="Wang X."/>
            <person name="Canaguier A."/>
            <person name="Chauveau A."/>
            <person name="Berard A."/>
            <person name="Deniot G."/>
            <person name="Guan M."/>
            <person name="Liu Z."/>
            <person name="Sun F."/>
            <person name="Lim Y.P."/>
            <person name="Lyons E."/>
            <person name="Town C.D."/>
            <person name="Bancroft I."/>
            <person name="Wang X."/>
            <person name="Meng J."/>
            <person name="Ma J."/>
            <person name="Pires J.C."/>
            <person name="King G.J."/>
            <person name="Brunel D."/>
            <person name="Delourme R."/>
            <person name="Renard M."/>
            <person name="Aury J.M."/>
            <person name="Adams K.L."/>
            <person name="Batley J."/>
            <person name="Snowdon R.J."/>
            <person name="Tost J."/>
            <person name="Edwards D."/>
            <person name="Zhou Y."/>
            <person name="Hua W."/>
            <person name="Sharpe A.G."/>
            <person name="Paterson A.H."/>
            <person name="Guan C."/>
            <person name="Wincker P."/>
        </authorList>
    </citation>
    <scope>NUCLEOTIDE SEQUENCE [LARGE SCALE GENOMIC DNA]</scope>
    <source>
        <strain evidence="4">cv. Darmor-bzh</strain>
    </source>
</reference>
<dbReference type="EMBL" id="HG994371">
    <property type="protein sequence ID" value="CAF1971661.1"/>
    <property type="molecule type" value="Genomic_DNA"/>
</dbReference>
<feature type="region of interest" description="Disordered" evidence="1">
    <location>
        <begin position="1"/>
        <end position="61"/>
    </location>
</feature>
<reference evidence="3" key="2">
    <citation type="submission" date="2014-06" db="EMBL/GenBank/DDBJ databases">
        <authorList>
            <person name="Genoscope - CEA"/>
        </authorList>
    </citation>
    <scope>NUCLEOTIDE SEQUENCE</scope>
</reference>
<name>A0A078JLB4_BRANA</name>
<dbReference type="Proteomes" id="UP000028999">
    <property type="component" value="Unassembled WGS sequence"/>
</dbReference>
<dbReference type="Proteomes" id="UP001295469">
    <property type="component" value="Chromosome C07"/>
</dbReference>
<evidence type="ECO:0000313" key="3">
    <source>
        <dbReference type="EMBL" id="CDY66591.1"/>
    </source>
</evidence>
<feature type="compositionally biased region" description="Basic and acidic residues" evidence="1">
    <location>
        <begin position="46"/>
        <end position="61"/>
    </location>
</feature>
<dbReference type="Gramene" id="CDY66591">
    <property type="protein sequence ID" value="CDY66591"/>
    <property type="gene ID" value="GSBRNA2T00054615001"/>
</dbReference>
<accession>A0A078JLB4</accession>
<dbReference type="AlphaFoldDB" id="A0A078JLB4"/>
<dbReference type="PaxDb" id="3708-A0A078JLB4"/>
<proteinExistence type="predicted"/>
<dbReference type="EMBL" id="LK035347">
    <property type="protein sequence ID" value="CDY66591.1"/>
    <property type="molecule type" value="Genomic_DNA"/>
</dbReference>
<dbReference type="SMR" id="A0A078JLB4"/>
<evidence type="ECO:0000313" key="2">
    <source>
        <dbReference type="EMBL" id="CAF1971661.1"/>
    </source>
</evidence>
<reference evidence="2" key="3">
    <citation type="submission" date="2021-01" db="EMBL/GenBank/DDBJ databases">
        <authorList>
            <consortium name="Genoscope - CEA"/>
            <person name="William W."/>
        </authorList>
    </citation>
    <scope>NUCLEOTIDE SEQUENCE</scope>
</reference>
<organism evidence="3 4">
    <name type="scientific">Brassica napus</name>
    <name type="common">Rape</name>
    <dbReference type="NCBI Taxonomy" id="3708"/>
    <lineage>
        <taxon>Eukaryota</taxon>
        <taxon>Viridiplantae</taxon>
        <taxon>Streptophyta</taxon>
        <taxon>Embryophyta</taxon>
        <taxon>Tracheophyta</taxon>
        <taxon>Spermatophyta</taxon>
        <taxon>Magnoliopsida</taxon>
        <taxon>eudicotyledons</taxon>
        <taxon>Gunneridae</taxon>
        <taxon>Pentapetalae</taxon>
        <taxon>rosids</taxon>
        <taxon>malvids</taxon>
        <taxon>Brassicales</taxon>
        <taxon>Brassicaceae</taxon>
        <taxon>Brassiceae</taxon>
        <taxon>Brassica</taxon>
    </lineage>
</organism>